<feature type="domain" description="N-acetyltransferase" evidence="3">
    <location>
        <begin position="4"/>
        <end position="158"/>
    </location>
</feature>
<protein>
    <submittedName>
        <fullName evidence="4">GNAT family N-acetyltransferase</fullName>
    </submittedName>
</protein>
<dbReference type="InterPro" id="IPR000182">
    <property type="entry name" value="GNAT_dom"/>
</dbReference>
<evidence type="ECO:0000259" key="3">
    <source>
        <dbReference type="PROSITE" id="PS51186"/>
    </source>
</evidence>
<proteinExistence type="predicted"/>
<sequence length="158" mass="17261">MSGLALRPMTDDEYADFLARLTREYAAEHTAAGNWPADEALERSRSELAQLLPDGPRTTGHDLLLAVVDDEVVGHVWIDHGGRPGGRRGAFLFDIELVEAARGRGLGRALLAATEARVREAGGDSLTLNVFGHNTVARHLYETAGYEVVTENRRKQLS</sequence>
<keyword evidence="5" id="KW-1185">Reference proteome</keyword>
<dbReference type="GO" id="GO:0016747">
    <property type="term" value="F:acyltransferase activity, transferring groups other than amino-acyl groups"/>
    <property type="evidence" value="ECO:0007669"/>
    <property type="project" value="InterPro"/>
</dbReference>
<dbReference type="Pfam" id="PF00583">
    <property type="entry name" value="Acetyltransf_1"/>
    <property type="match status" value="1"/>
</dbReference>
<organism evidence="4 5">
    <name type="scientific">Nocardioides luti</name>
    <dbReference type="NCBI Taxonomy" id="2761101"/>
    <lineage>
        <taxon>Bacteria</taxon>
        <taxon>Bacillati</taxon>
        <taxon>Actinomycetota</taxon>
        <taxon>Actinomycetes</taxon>
        <taxon>Propionibacteriales</taxon>
        <taxon>Nocardioidaceae</taxon>
        <taxon>Nocardioides</taxon>
    </lineage>
</organism>
<dbReference type="AlphaFoldDB" id="A0A7X0VD48"/>
<name>A0A7X0VD48_9ACTN</name>
<evidence type="ECO:0000313" key="5">
    <source>
        <dbReference type="Proteomes" id="UP000523955"/>
    </source>
</evidence>
<keyword evidence="2" id="KW-0012">Acyltransferase</keyword>
<dbReference type="Gene3D" id="3.40.630.30">
    <property type="match status" value="1"/>
</dbReference>
<evidence type="ECO:0000313" key="4">
    <source>
        <dbReference type="EMBL" id="MBB6628918.1"/>
    </source>
</evidence>
<dbReference type="InterPro" id="IPR050832">
    <property type="entry name" value="Bact_Acetyltransf"/>
</dbReference>
<keyword evidence="1 4" id="KW-0808">Transferase</keyword>
<dbReference type="PANTHER" id="PTHR43877:SF2">
    <property type="entry name" value="AMINOALKYLPHOSPHONATE N-ACETYLTRANSFERASE-RELATED"/>
    <property type="match status" value="1"/>
</dbReference>
<dbReference type="EMBL" id="JACKXE010000001">
    <property type="protein sequence ID" value="MBB6628918.1"/>
    <property type="molecule type" value="Genomic_DNA"/>
</dbReference>
<gene>
    <name evidence="4" type="ORF">H5V45_16440</name>
</gene>
<reference evidence="4 5" key="1">
    <citation type="submission" date="2020-08" db="EMBL/GenBank/DDBJ databases">
        <authorList>
            <person name="Seo M.-J."/>
        </authorList>
    </citation>
    <scope>NUCLEOTIDE SEQUENCE [LARGE SCALE GENOMIC DNA]</scope>
    <source>
        <strain evidence="4 5">KIGAM211</strain>
    </source>
</reference>
<dbReference type="PANTHER" id="PTHR43877">
    <property type="entry name" value="AMINOALKYLPHOSPHONATE N-ACETYLTRANSFERASE-RELATED-RELATED"/>
    <property type="match status" value="1"/>
</dbReference>
<comment type="caution">
    <text evidence="4">The sequence shown here is derived from an EMBL/GenBank/DDBJ whole genome shotgun (WGS) entry which is preliminary data.</text>
</comment>
<evidence type="ECO:0000256" key="2">
    <source>
        <dbReference type="ARBA" id="ARBA00023315"/>
    </source>
</evidence>
<dbReference type="PROSITE" id="PS51186">
    <property type="entry name" value="GNAT"/>
    <property type="match status" value="1"/>
</dbReference>
<accession>A0A7X0VD48</accession>
<evidence type="ECO:0000256" key="1">
    <source>
        <dbReference type="ARBA" id="ARBA00022679"/>
    </source>
</evidence>
<dbReference type="RefSeq" id="WP_185253927.1">
    <property type="nucleotide sequence ID" value="NZ_JACKXE010000001.1"/>
</dbReference>
<dbReference type="CDD" id="cd04301">
    <property type="entry name" value="NAT_SF"/>
    <property type="match status" value="1"/>
</dbReference>
<dbReference type="InterPro" id="IPR016181">
    <property type="entry name" value="Acyl_CoA_acyltransferase"/>
</dbReference>
<dbReference type="SUPFAM" id="SSF55729">
    <property type="entry name" value="Acyl-CoA N-acyltransferases (Nat)"/>
    <property type="match status" value="1"/>
</dbReference>
<dbReference type="Proteomes" id="UP000523955">
    <property type="component" value="Unassembled WGS sequence"/>
</dbReference>